<dbReference type="AlphaFoldDB" id="A0A318T0Y4"/>
<evidence type="ECO:0000313" key="2">
    <source>
        <dbReference type="EMBL" id="PYE85647.1"/>
    </source>
</evidence>
<proteinExistence type="predicted"/>
<protein>
    <recommendedName>
        <fullName evidence="4">DUF1178 family protein</fullName>
    </recommendedName>
</protein>
<dbReference type="RefSeq" id="WP_110812683.1">
    <property type="nucleotide sequence ID" value="NZ_QJTE01000001.1"/>
</dbReference>
<dbReference type="PIRSF" id="PIRSF032131">
    <property type="entry name" value="UCP032131"/>
    <property type="match status" value="1"/>
</dbReference>
<evidence type="ECO:0000256" key="1">
    <source>
        <dbReference type="SAM" id="MobiDB-lite"/>
    </source>
</evidence>
<feature type="region of interest" description="Disordered" evidence="1">
    <location>
        <begin position="51"/>
        <end position="74"/>
    </location>
</feature>
<name>A0A318T0Y4_9RHOB</name>
<organism evidence="2 3">
    <name type="scientific">Pseudoroseicyclus aestuarii</name>
    <dbReference type="NCBI Taxonomy" id="1795041"/>
    <lineage>
        <taxon>Bacteria</taxon>
        <taxon>Pseudomonadati</taxon>
        <taxon>Pseudomonadota</taxon>
        <taxon>Alphaproteobacteria</taxon>
        <taxon>Rhodobacterales</taxon>
        <taxon>Paracoccaceae</taxon>
        <taxon>Pseudoroseicyclus</taxon>
    </lineage>
</organism>
<dbReference type="OrthoDB" id="9799894at2"/>
<accession>A0A318T0Y4</accession>
<dbReference type="EMBL" id="QJTE01000001">
    <property type="protein sequence ID" value="PYE85647.1"/>
    <property type="molecule type" value="Genomic_DNA"/>
</dbReference>
<dbReference type="Pfam" id="PF06676">
    <property type="entry name" value="DUF1178"/>
    <property type="match status" value="1"/>
</dbReference>
<evidence type="ECO:0008006" key="4">
    <source>
        <dbReference type="Google" id="ProtNLM"/>
    </source>
</evidence>
<reference evidence="2 3" key="1">
    <citation type="submission" date="2018-06" db="EMBL/GenBank/DDBJ databases">
        <title>Genomic Encyclopedia of Type Strains, Phase III (KMG-III): the genomes of soil and plant-associated and newly described type strains.</title>
        <authorList>
            <person name="Whitman W."/>
        </authorList>
    </citation>
    <scope>NUCLEOTIDE SEQUENCE [LARGE SCALE GENOMIC DNA]</scope>
    <source>
        <strain evidence="2 3">CECT 9025</strain>
    </source>
</reference>
<dbReference type="Proteomes" id="UP000248311">
    <property type="component" value="Unassembled WGS sequence"/>
</dbReference>
<dbReference type="InterPro" id="IPR009562">
    <property type="entry name" value="DUF1178"/>
</dbReference>
<sequence>MIRYDLRCADGHDFDSWFASASAFDDLSARGLLSCAICGSSRVEKRLMAPAVRPEPAAKPGAGPRVPPLSAPRDQREAALAALRKQIEAKSDYVGLSFAAEARRMHEGEVPSRPIHGEAKIEDAKKLLEDGVPVAPLPFLPKRKTN</sequence>
<keyword evidence="3" id="KW-1185">Reference proteome</keyword>
<evidence type="ECO:0000313" key="3">
    <source>
        <dbReference type="Proteomes" id="UP000248311"/>
    </source>
</evidence>
<gene>
    <name evidence="2" type="ORF">DFP88_101316</name>
</gene>
<comment type="caution">
    <text evidence="2">The sequence shown here is derived from an EMBL/GenBank/DDBJ whole genome shotgun (WGS) entry which is preliminary data.</text>
</comment>